<accession>A0ABY6CX13</accession>
<gene>
    <name evidence="1" type="ORF">N7E81_13930</name>
</gene>
<dbReference type="Proteomes" id="UP001062165">
    <property type="component" value="Chromosome"/>
</dbReference>
<evidence type="ECO:0000313" key="1">
    <source>
        <dbReference type="EMBL" id="UXX78456.1"/>
    </source>
</evidence>
<protein>
    <submittedName>
        <fullName evidence="1">Uncharacterized protein</fullName>
    </submittedName>
</protein>
<name>A0ABY6CX13_9BACT</name>
<proteinExistence type="predicted"/>
<keyword evidence="2" id="KW-1185">Reference proteome</keyword>
<dbReference type="EMBL" id="CP106735">
    <property type="protein sequence ID" value="UXX78456.1"/>
    <property type="molecule type" value="Genomic_DNA"/>
</dbReference>
<evidence type="ECO:0000313" key="2">
    <source>
        <dbReference type="Proteomes" id="UP001062165"/>
    </source>
</evidence>
<sequence>MFDGSDYPASLEEDVFDTWLENGRLNKISYHYLLIVWDSLDSKYIPVYAEGRHSFQEFEPYGASASHESLVAIYDLYSEARIPLD</sequence>
<organism evidence="1 2">
    <name type="scientific">Reichenbachiella carrageenanivorans</name>
    <dbReference type="NCBI Taxonomy" id="2979869"/>
    <lineage>
        <taxon>Bacteria</taxon>
        <taxon>Pseudomonadati</taxon>
        <taxon>Bacteroidota</taxon>
        <taxon>Cytophagia</taxon>
        <taxon>Cytophagales</taxon>
        <taxon>Reichenbachiellaceae</taxon>
        <taxon>Reichenbachiella</taxon>
    </lineage>
</organism>
<reference evidence="1" key="1">
    <citation type="submission" date="2022-10" db="EMBL/GenBank/DDBJ databases">
        <title>Comparative genomics and taxonomic characterization of three novel marine species of genus Reichenbachiella exhibiting antioxidant and polysaccharide degradation activities.</title>
        <authorList>
            <person name="Muhammad N."/>
            <person name="Lee Y.-J."/>
            <person name="Ko J."/>
            <person name="Kim S.-G."/>
        </authorList>
    </citation>
    <scope>NUCLEOTIDE SEQUENCE</scope>
    <source>
        <strain evidence="1">Wsw4-B4</strain>
    </source>
</reference>
<dbReference type="RefSeq" id="WP_263050201.1">
    <property type="nucleotide sequence ID" value="NZ_CP106735.1"/>
</dbReference>